<name>A0A1G9JVJ2_9BACT</name>
<organism evidence="1 2">
    <name type="scientific">Siphonobacter aquaeclarae</name>
    <dbReference type="NCBI Taxonomy" id="563176"/>
    <lineage>
        <taxon>Bacteria</taxon>
        <taxon>Pseudomonadati</taxon>
        <taxon>Bacteroidota</taxon>
        <taxon>Cytophagia</taxon>
        <taxon>Cytophagales</taxon>
        <taxon>Cytophagaceae</taxon>
        <taxon>Siphonobacter</taxon>
    </lineage>
</organism>
<dbReference type="InterPro" id="IPR023393">
    <property type="entry name" value="START-like_dom_sf"/>
</dbReference>
<protein>
    <recommendedName>
        <fullName evidence="3">Activator of Hsp90 ATPase homolog 1-like protein</fullName>
    </recommendedName>
</protein>
<dbReference type="SUPFAM" id="SSF55961">
    <property type="entry name" value="Bet v1-like"/>
    <property type="match status" value="1"/>
</dbReference>
<gene>
    <name evidence="1" type="ORF">SAMN04488090_0776</name>
</gene>
<keyword evidence="2" id="KW-1185">Reference proteome</keyword>
<dbReference type="OrthoDB" id="384974at2"/>
<dbReference type="Gene3D" id="3.30.530.20">
    <property type="match status" value="1"/>
</dbReference>
<dbReference type="AlphaFoldDB" id="A0A1G9JVJ2"/>
<dbReference type="RefSeq" id="WP_093198062.1">
    <property type="nucleotide sequence ID" value="NZ_FNGS01000002.1"/>
</dbReference>
<evidence type="ECO:0000313" key="2">
    <source>
        <dbReference type="Proteomes" id="UP000198901"/>
    </source>
</evidence>
<sequence>MKNTKTHTWSIDIAAPALRVHNVMLGLSDKATYEQWVTVFSPSSSYEGTWDKGSKIRFVGKDEHGKVQGMVAEVVENIPGKFVSLRHFGMIDGEKEITEGPAVETWAGGFENYTLAESDGRTTVTVDVDLPESEAAFFNDIWPKALQKLKEIAEQ</sequence>
<evidence type="ECO:0000313" key="1">
    <source>
        <dbReference type="EMBL" id="SDL41521.1"/>
    </source>
</evidence>
<dbReference type="EMBL" id="FNGS01000002">
    <property type="protein sequence ID" value="SDL41521.1"/>
    <property type="molecule type" value="Genomic_DNA"/>
</dbReference>
<accession>A0A1G9JVJ2</accession>
<reference evidence="1 2" key="1">
    <citation type="submission" date="2016-10" db="EMBL/GenBank/DDBJ databases">
        <authorList>
            <person name="de Groot N.N."/>
        </authorList>
    </citation>
    <scope>NUCLEOTIDE SEQUENCE [LARGE SCALE GENOMIC DNA]</scope>
    <source>
        <strain evidence="1 2">DSM 21668</strain>
    </source>
</reference>
<dbReference type="Proteomes" id="UP000198901">
    <property type="component" value="Unassembled WGS sequence"/>
</dbReference>
<dbReference type="STRING" id="563176.SAMN04488090_0776"/>
<proteinExistence type="predicted"/>
<evidence type="ECO:0008006" key="3">
    <source>
        <dbReference type="Google" id="ProtNLM"/>
    </source>
</evidence>